<gene>
    <name evidence="7" type="ORF">N5D11_05485</name>
</gene>
<keyword evidence="4" id="KW-0443">Lipid metabolism</keyword>
<evidence type="ECO:0000256" key="4">
    <source>
        <dbReference type="ARBA" id="ARBA00023098"/>
    </source>
</evidence>
<dbReference type="PANTHER" id="PTHR10434">
    <property type="entry name" value="1-ACYL-SN-GLYCEROL-3-PHOSPHATE ACYLTRANSFERASE"/>
    <property type="match status" value="1"/>
</dbReference>
<keyword evidence="5 7" id="KW-0012">Acyltransferase</keyword>
<protein>
    <submittedName>
        <fullName evidence="7">1-acyl-sn-glycerol-3-phosphate acyltransferase</fullName>
    </submittedName>
</protein>
<keyword evidence="3" id="KW-0808">Transferase</keyword>
<keyword evidence="2" id="KW-0444">Lipid biosynthesis</keyword>
<dbReference type="Pfam" id="PF01553">
    <property type="entry name" value="Acyltransferase"/>
    <property type="match status" value="1"/>
</dbReference>
<dbReference type="GO" id="GO:0006654">
    <property type="term" value="P:phosphatidic acid biosynthetic process"/>
    <property type="evidence" value="ECO:0007669"/>
    <property type="project" value="TreeGrafter"/>
</dbReference>
<dbReference type="AlphaFoldDB" id="A0AA42LD36"/>
<dbReference type="RefSeq" id="WP_279698044.1">
    <property type="nucleotide sequence ID" value="NZ_JAOCCI010000002.1"/>
</dbReference>
<evidence type="ECO:0000259" key="6">
    <source>
        <dbReference type="SMART" id="SM00563"/>
    </source>
</evidence>
<reference evidence="7" key="1">
    <citation type="submission" date="2022-09" db="EMBL/GenBank/DDBJ databases">
        <title>Intensive care unit water sources are persistently colonized with multi-drug resistant bacteria and are the site of extensive horizontal gene transfer of antibiotic resistance genes.</title>
        <authorList>
            <person name="Diorio-Toth L."/>
        </authorList>
    </citation>
    <scope>NUCLEOTIDE SEQUENCE</scope>
    <source>
        <strain evidence="7">GD03851</strain>
    </source>
</reference>
<feature type="domain" description="Phospholipid/glycerol acyltransferase" evidence="6">
    <location>
        <begin position="83"/>
        <end position="196"/>
    </location>
</feature>
<comment type="caution">
    <text evidence="7">The sequence shown here is derived from an EMBL/GenBank/DDBJ whole genome shotgun (WGS) entry which is preliminary data.</text>
</comment>
<evidence type="ECO:0000313" key="7">
    <source>
        <dbReference type="EMBL" id="MDH0655572.1"/>
    </source>
</evidence>
<dbReference type="SMART" id="SM00563">
    <property type="entry name" value="PlsC"/>
    <property type="match status" value="1"/>
</dbReference>
<dbReference type="InterPro" id="IPR002123">
    <property type="entry name" value="Plipid/glycerol_acylTrfase"/>
</dbReference>
<evidence type="ECO:0000256" key="3">
    <source>
        <dbReference type="ARBA" id="ARBA00022679"/>
    </source>
</evidence>
<evidence type="ECO:0000256" key="2">
    <source>
        <dbReference type="ARBA" id="ARBA00022516"/>
    </source>
</evidence>
<proteinExistence type="predicted"/>
<evidence type="ECO:0000256" key="5">
    <source>
        <dbReference type="ARBA" id="ARBA00023315"/>
    </source>
</evidence>
<comment type="pathway">
    <text evidence="1">Lipid metabolism.</text>
</comment>
<evidence type="ECO:0000256" key="1">
    <source>
        <dbReference type="ARBA" id="ARBA00005189"/>
    </source>
</evidence>
<sequence>MQSNTEIKTTSIKGVSKLFLYGKKLASGLGAVSEGFYLVYRHGLYKDINNPQNTRYVQYFCRRLCKVFNIDVHVHGDIPRKPALWVSNHISWLDVAVLGSGARVFFLAKAEIEKWPVFGKLAKSGGTLFIQRGSGDSIKIREQITAFLKQDIPVLFFPEATTTDGSKVKKVHGRILGAAIEAQRDVQICLICYVNQQGGLDQVSPFIGNISFAEHVKKVLEMPQVTAHLVALPAICTTGHTVESLTALVQQKMVQGLADLHHKVLKSQPNMQQA</sequence>
<name>A0AA42LD36_ACIJO</name>
<dbReference type="EMBL" id="JAOCDR010000006">
    <property type="protein sequence ID" value="MDH0655572.1"/>
    <property type="molecule type" value="Genomic_DNA"/>
</dbReference>
<dbReference type="SUPFAM" id="SSF69593">
    <property type="entry name" value="Glycerol-3-phosphate (1)-acyltransferase"/>
    <property type="match status" value="1"/>
</dbReference>
<evidence type="ECO:0000313" key="8">
    <source>
        <dbReference type="Proteomes" id="UP001161099"/>
    </source>
</evidence>
<dbReference type="Proteomes" id="UP001161099">
    <property type="component" value="Unassembled WGS sequence"/>
</dbReference>
<dbReference type="CDD" id="cd07989">
    <property type="entry name" value="LPLAT_AGPAT-like"/>
    <property type="match status" value="1"/>
</dbReference>
<dbReference type="GO" id="GO:0003841">
    <property type="term" value="F:1-acylglycerol-3-phosphate O-acyltransferase activity"/>
    <property type="evidence" value="ECO:0007669"/>
    <property type="project" value="TreeGrafter"/>
</dbReference>
<accession>A0AA42LD36</accession>
<dbReference type="PANTHER" id="PTHR10434:SF64">
    <property type="entry name" value="1-ACYL-SN-GLYCEROL-3-PHOSPHATE ACYLTRANSFERASE-RELATED"/>
    <property type="match status" value="1"/>
</dbReference>
<organism evidence="7 8">
    <name type="scientific">Acinetobacter johnsonii</name>
    <dbReference type="NCBI Taxonomy" id="40214"/>
    <lineage>
        <taxon>Bacteria</taxon>
        <taxon>Pseudomonadati</taxon>
        <taxon>Pseudomonadota</taxon>
        <taxon>Gammaproteobacteria</taxon>
        <taxon>Moraxellales</taxon>
        <taxon>Moraxellaceae</taxon>
        <taxon>Acinetobacter</taxon>
    </lineage>
</organism>